<dbReference type="Gene3D" id="3.30.559.10">
    <property type="entry name" value="Chloramphenicol acetyltransferase-like domain"/>
    <property type="match status" value="3"/>
</dbReference>
<dbReference type="FunFam" id="1.10.1200.10:FF:000005">
    <property type="entry name" value="Nonribosomal peptide synthetase 1"/>
    <property type="match status" value="1"/>
</dbReference>
<keyword evidence="7" id="KW-1185">Reference proteome</keyword>
<dbReference type="GO" id="GO:0044550">
    <property type="term" value="P:secondary metabolite biosynthetic process"/>
    <property type="evidence" value="ECO:0007669"/>
    <property type="project" value="UniProtKB-ARBA"/>
</dbReference>
<keyword evidence="3" id="KW-0596">Phosphopantetheine</keyword>
<dbReference type="Gene3D" id="3.40.50.12780">
    <property type="entry name" value="N-terminal domain of ligase-like"/>
    <property type="match status" value="1"/>
</dbReference>
<dbReference type="SUPFAM" id="SSF56801">
    <property type="entry name" value="Acetyl-CoA synthetase-like"/>
    <property type="match status" value="3"/>
</dbReference>
<dbReference type="FunFam" id="3.30.559.10:FF:000012">
    <property type="entry name" value="Non-ribosomal peptide synthetase"/>
    <property type="match status" value="1"/>
</dbReference>
<evidence type="ECO:0000313" key="6">
    <source>
        <dbReference type="EMBL" id="NHB98125.1"/>
    </source>
</evidence>
<dbReference type="NCBIfam" id="TIGR01733">
    <property type="entry name" value="AA-adenyl-dom"/>
    <property type="match status" value="2"/>
</dbReference>
<dbReference type="FunFam" id="3.30.300.30:FF:000010">
    <property type="entry name" value="Enterobactin synthetase component F"/>
    <property type="match status" value="2"/>
</dbReference>
<dbReference type="Gene3D" id="1.10.1200.10">
    <property type="entry name" value="ACP-like"/>
    <property type="match status" value="2"/>
</dbReference>
<dbReference type="CDD" id="cd05930">
    <property type="entry name" value="A_NRPS"/>
    <property type="match status" value="1"/>
</dbReference>
<evidence type="ECO:0000256" key="2">
    <source>
        <dbReference type="ARBA" id="ARBA00006432"/>
    </source>
</evidence>
<proteinExistence type="inferred from homology"/>
<dbReference type="Pfam" id="PF00550">
    <property type="entry name" value="PP-binding"/>
    <property type="match status" value="2"/>
</dbReference>
<dbReference type="GO" id="GO:0043041">
    <property type="term" value="P:amino acid activation for nonribosomal peptide biosynthetic process"/>
    <property type="evidence" value="ECO:0007669"/>
    <property type="project" value="TreeGrafter"/>
</dbReference>
<dbReference type="CDD" id="cd19544">
    <property type="entry name" value="E-C_NRPS"/>
    <property type="match status" value="1"/>
</dbReference>
<dbReference type="InterPro" id="IPR042099">
    <property type="entry name" value="ANL_N_sf"/>
</dbReference>
<dbReference type="FunFam" id="3.40.50.12780:FF:000012">
    <property type="entry name" value="Non-ribosomal peptide synthetase"/>
    <property type="match status" value="2"/>
</dbReference>
<dbReference type="InterPro" id="IPR001242">
    <property type="entry name" value="Condensation_dom"/>
</dbReference>
<dbReference type="NCBIfam" id="NF003417">
    <property type="entry name" value="PRK04813.1"/>
    <property type="match status" value="3"/>
</dbReference>
<dbReference type="PROSITE" id="PS50075">
    <property type="entry name" value="CARRIER"/>
    <property type="match status" value="2"/>
</dbReference>
<dbReference type="Pfam" id="PF00668">
    <property type="entry name" value="Condensation"/>
    <property type="match status" value="3"/>
</dbReference>
<dbReference type="InterPro" id="IPR020845">
    <property type="entry name" value="AMP-binding_CS"/>
</dbReference>
<feature type="domain" description="Carrier" evidence="5">
    <location>
        <begin position="2076"/>
        <end position="2151"/>
    </location>
</feature>
<dbReference type="Gene3D" id="3.30.559.30">
    <property type="entry name" value="Nonribosomal peptide synthetase, condensation domain"/>
    <property type="match status" value="3"/>
</dbReference>
<dbReference type="FunFam" id="2.30.38.10:FF:000001">
    <property type="entry name" value="Non-ribosomal peptide synthetase PvdI"/>
    <property type="match status" value="2"/>
</dbReference>
<dbReference type="InterPro" id="IPR036736">
    <property type="entry name" value="ACP-like_sf"/>
</dbReference>
<evidence type="ECO:0000313" key="7">
    <source>
        <dbReference type="Proteomes" id="UP000547931"/>
    </source>
</evidence>
<evidence type="ECO:0000256" key="1">
    <source>
        <dbReference type="ARBA" id="ARBA00001957"/>
    </source>
</evidence>
<dbReference type="FunFam" id="3.40.50.980:FF:000001">
    <property type="entry name" value="Non-ribosomal peptide synthetase"/>
    <property type="match status" value="2"/>
</dbReference>
<comment type="cofactor">
    <cofactor evidence="1">
        <name>pantetheine 4'-phosphate</name>
        <dbReference type="ChEBI" id="CHEBI:47942"/>
    </cofactor>
</comment>
<organism evidence="6 7">
    <name type="scientific">Photorhabdus stackebrandtii</name>
    <dbReference type="NCBI Taxonomy" id="1123042"/>
    <lineage>
        <taxon>Bacteria</taxon>
        <taxon>Pseudomonadati</taxon>
        <taxon>Pseudomonadota</taxon>
        <taxon>Gammaproteobacteria</taxon>
        <taxon>Enterobacterales</taxon>
        <taxon>Morganellaceae</taxon>
        <taxon>Photorhabdus</taxon>
    </lineage>
</organism>
<keyword evidence="4" id="KW-0597">Phosphoprotein</keyword>
<dbReference type="PANTHER" id="PTHR45527">
    <property type="entry name" value="NONRIBOSOMAL PEPTIDE SYNTHETASE"/>
    <property type="match status" value="1"/>
</dbReference>
<accession>A0A7X5QPJ5</accession>
<comment type="caution">
    <text evidence="6">The sequence shown here is derived from an EMBL/GenBank/DDBJ whole genome shotgun (WGS) entry which is preliminary data.</text>
</comment>
<gene>
    <name evidence="6" type="ORF">C5470_17880</name>
</gene>
<feature type="non-terminal residue" evidence="6">
    <location>
        <position position="2694"/>
    </location>
</feature>
<dbReference type="PROSITE" id="PS00455">
    <property type="entry name" value="AMP_BINDING"/>
    <property type="match status" value="2"/>
</dbReference>
<dbReference type="Proteomes" id="UP000547931">
    <property type="component" value="Unassembled WGS sequence"/>
</dbReference>
<dbReference type="CDD" id="cd19531">
    <property type="entry name" value="LCL_NRPS-like"/>
    <property type="match status" value="1"/>
</dbReference>
<protein>
    <submittedName>
        <fullName evidence="6">Non-ribosomal peptide synthetase</fullName>
    </submittedName>
</protein>
<dbReference type="FunFam" id="1.10.1200.10:FF:000016">
    <property type="entry name" value="Non-ribosomal peptide synthase"/>
    <property type="match status" value="1"/>
</dbReference>
<dbReference type="GO" id="GO:0005737">
    <property type="term" value="C:cytoplasm"/>
    <property type="evidence" value="ECO:0007669"/>
    <property type="project" value="TreeGrafter"/>
</dbReference>
<name>A0A7X5QPJ5_9GAMM</name>
<dbReference type="GO" id="GO:0003824">
    <property type="term" value="F:catalytic activity"/>
    <property type="evidence" value="ECO:0007669"/>
    <property type="project" value="InterPro"/>
</dbReference>
<dbReference type="SUPFAM" id="SSF47336">
    <property type="entry name" value="ACP-like"/>
    <property type="match status" value="2"/>
</dbReference>
<feature type="domain" description="Carrier" evidence="5">
    <location>
        <begin position="992"/>
        <end position="1066"/>
    </location>
</feature>
<comment type="similarity">
    <text evidence="2">Belongs to the ATP-dependent AMP-binding enzyme family.</text>
</comment>
<evidence type="ECO:0000256" key="3">
    <source>
        <dbReference type="ARBA" id="ARBA00022450"/>
    </source>
</evidence>
<dbReference type="SUPFAM" id="SSF52777">
    <property type="entry name" value="CoA-dependent acyltransferases"/>
    <property type="match status" value="6"/>
</dbReference>
<dbReference type="InterPro" id="IPR045851">
    <property type="entry name" value="AMP-bd_C_sf"/>
</dbReference>
<dbReference type="InterPro" id="IPR010071">
    <property type="entry name" value="AA_adenyl_dom"/>
</dbReference>
<reference evidence="6 7" key="1">
    <citation type="submission" date="2018-02" db="EMBL/GenBank/DDBJ databases">
        <authorList>
            <person name="Machado R.A."/>
        </authorList>
    </citation>
    <scope>NUCLEOTIDE SEQUENCE [LARGE SCALE GENOMIC DNA]</scope>
    <source>
        <strain evidence="6 7">DSM 23271</strain>
    </source>
</reference>
<evidence type="ECO:0000259" key="5">
    <source>
        <dbReference type="PROSITE" id="PS50075"/>
    </source>
</evidence>
<dbReference type="Pfam" id="PF00501">
    <property type="entry name" value="AMP-binding"/>
    <property type="match status" value="3"/>
</dbReference>
<dbReference type="InterPro" id="IPR009081">
    <property type="entry name" value="PP-bd_ACP"/>
</dbReference>
<dbReference type="GO" id="GO:0031177">
    <property type="term" value="F:phosphopantetheine binding"/>
    <property type="evidence" value="ECO:0007669"/>
    <property type="project" value="TreeGrafter"/>
</dbReference>
<dbReference type="GO" id="GO:0072330">
    <property type="term" value="P:monocarboxylic acid biosynthetic process"/>
    <property type="evidence" value="ECO:0007669"/>
    <property type="project" value="UniProtKB-ARBA"/>
</dbReference>
<dbReference type="PANTHER" id="PTHR45527:SF1">
    <property type="entry name" value="FATTY ACID SYNTHASE"/>
    <property type="match status" value="1"/>
</dbReference>
<dbReference type="Pfam" id="PF13193">
    <property type="entry name" value="AMP-binding_C"/>
    <property type="match status" value="2"/>
</dbReference>
<dbReference type="InterPro" id="IPR023213">
    <property type="entry name" value="CAT-like_dom_sf"/>
</dbReference>
<dbReference type="InterPro" id="IPR000873">
    <property type="entry name" value="AMP-dep_synth/lig_dom"/>
</dbReference>
<dbReference type="Gene3D" id="2.30.38.10">
    <property type="entry name" value="Luciferase, Domain 3"/>
    <property type="match status" value="2"/>
</dbReference>
<dbReference type="Gene3D" id="3.30.300.30">
    <property type="match status" value="2"/>
</dbReference>
<sequence>MNMPHSHNLSSENPFTSSHELSLSSTQQVIWLDQILHPDSPNYNISTLVCIDGALDEVLFTQALEAVVSRHDTLRLRLVDTHGLPRQKLVDTSSVSLAVHDFSHYADAEAQATQQVHATFIRPFHLYGELWRSELLRVSDTRWYWQFCCHHLISDGLGLRLVIKDLADNYNRLVKGDTLADVAPSYLDFIVEDRTYLDSKLHTRDLQFWLERYEKLPPALIPPSNPGTSVTHSPAKPVLWQLNATLFQQIEDTVAAHGFSILHFMYAVLACYFARSTDTEEIVIGIPVHNRKNAKQKCTLGTFSSVIPIGVTIHSKDSFLDVMHKVAAELRRCYKYQRLPITEINQHTQIKQKTGRAQLFDITLSLELFNTNFNMQQAVTTLKASHRGAMFPLAIAIYQYTFTHLEKVSQPVTIEFNYNTNYLNHEEVVALQARLALLVEAAITSLDRPIGNAPLLPSWERQQLLMDFNATKVDFPQNALIHQLFEQQVERTPDAIAVVFETQSINYNELNHRANRLAHYLISLGVQPDERVAICVERSLDMIVGLLAILKAGGAYVPLDPTYPSERLTYMLDDVKPVALLTQSSLIEKLNSHLPTVVFDAPVLSAFDKKSAENPNTQAQKLTSNHLAYVIYTSGSTGQPKGVMVTHRNVINLYTGLGLHTGLNNTEQPYRVAVNASLVFDASVQNWIQVLSGHTLVIVPENVRPDGDMLWQYFASQAVDVFDCTPVQLQWLLNAGLGSSSGYQPKLVLIGGDAISPLVWSRLQQITTSRFLNLYGPTECTVDATVCPIDITLPQPSIGRPIANTQIYILDIQGQPVPFGVTGEIYIAGAGVARGYLNRPELTIERFLTDPFTSDPDARMYKTGDLGRWLPDGNIEYIGRNDFQIKLRGFRIELGEIEAHLIQCPGVREAIVIAREDTPNNTRLVAYIQPQPGIKLVLAELRQQLILQLAEYMLPSAFVILETFPLTLNGKLDRKALPAPDQSAVITRSYEAPNGERETKLAKLWQDLLGLKCVGRQDHFFELGGHSLMAVSLIERLRNDGWLLDVRGVFSAPVLADMAQAIQINQDNSVFIVPPNRIPKNCTAITPDLLPLVTLSQAEIDTVTKTVVGGAANVQDIYPLAPLQEGILFHHRLQEQGDTYLLNSLIAFDNRQRLDTFLEALQKVIDRHDILRTAICWQGLTQPVQVVWRQASLSVMTFVPISADNVQAQLQTHTDPHQRRFDLSQAPLLSADIAHDPVSHEWLLALSYHHLVCDHMTLELIASEIHLLRQGLTEELPNPLPYRNFIAQTLNVPSSVHEDYFRARLADIDTPTTPFGLFNVQNDAHDITEAHLLLDSTLARAIRIQARHLGVSAGVLFHVAWAQVLAQTSGRDDVVFGSVLLGRLRGYAGSDRVMGMFINTLPVRVSLANHSVLEMVQTTYRDLAMLLEHEQAPLALAQRCSGVTPPLPLFNTLFNYRHNQSNIDNIASDGTRLLTTIERNNYPLTLSVDDLGEDFSLLVQSVVEIDPARIAGYLTTVMGNLIETLATDPQQPICRLPILSANERQQLLMDFNATKADFPQNELVHQLVEQQAERTPDAIAVVFEGRALSYKELNCCANCLAHDLLALGVKPDDRVVICAERSPEMVVGLLAILKAGGAYVPLDPAYPAERLAYMLDDAAPVALLTQAALRETLGSNLPTVVLDVQQLSIFNKASAENPDARALGLTSHSLAYVIYTSGSTGQPKGVMVEHGGFRNYLQWALGHYANANRLNSIVSSPVAFDATVTSIYLPLLCGGRIQLLRDGQELIELIPTLLSMDATTLVKITPTHFAAVGQELLTAKQTCPAHYFIVGGEPLSSSTVALWRELSPESRIINEYGPTETVVGCIAFDTYELNGFTRNVPIGRPIANTQIYILDVQGEPVPLGVIGEIYIGGTGVARGYLNRPELTAERFIPDPFSTVSGARLYKTGDLGRWLPDGNIEYLGRNDFQVKLRGFRIEPGEIEAQLVQCPGVDEAVVVAREDIPGDTRLVAYLRPQSGVELVPADLRLRLAQHLADYMLPSAFVMLASFPLTLNGKLDRKSLPAPDQSAVAMHAYEAPVGELETTLAQIWQDLLGLACVGRYDHFFKLGGHSLLAVQCTTRVRQELALDLPLAQLFAQPVLIDLARALTAASVTARAVIPAADHSLPLPLSFAQQRLWFLGQLDSAASQAYHIPAVLQLSGQLDPQALTAALDSLVARQASLRTHFTLVDGRPCQQIAPTDIGFSLSCLDLRSLSATARAKRVAELTEYEACAPFDLTQGPLIRGQLLQLADEEHVLLFTQHHIISDGWSTGIMVCELAALYQAALAGQAAVLPPLPIQYADYAVWQRNELQGERLTEQRDFWGAQLQGAPALLELPTDRPRPSVQRYAGSRVPFHLTAEVLTSLKALGQRQGTTLFMTLLTAWTVVLTRLSGQDDIVIGTPVANRQYSETEALIGFFVNMLALRIEPGQCHTVAELLAQVRERTLAAYAHQDLPFEQVVDTLQPARSLSYSPVFQVMLALNNTPAQALTLPGLALSLIEQPQRSSQFDLTLSLTETDAGLVGGLEYATDLFDQETVVRIAGYLENVLTAMVADMTQALSSLPMLPVTEQQQLLRDFNATQADFPQEALIHELFEQQAARTPDVTAVVFEEHALSYDELNRRANRLAHHLLTLGVQPDDRVAICAERSLEMVVGL</sequence>
<dbReference type="Gene3D" id="3.40.50.980">
    <property type="match status" value="4"/>
</dbReference>
<evidence type="ECO:0000256" key="4">
    <source>
        <dbReference type="ARBA" id="ARBA00022553"/>
    </source>
</evidence>
<dbReference type="EMBL" id="PUJV01000027">
    <property type="protein sequence ID" value="NHB98125.1"/>
    <property type="molecule type" value="Genomic_DNA"/>
</dbReference>
<dbReference type="InterPro" id="IPR025110">
    <property type="entry name" value="AMP-bd_C"/>
</dbReference>